<proteinExistence type="predicted"/>
<dbReference type="AlphaFoldDB" id="A0A1I7XRX9"/>
<sequence length="129" mass="14319">MYQGKGTCYVNTIATFYKRKAPSTAFNHSFCTAPVVTVKNENGALLLCADYSTRFNGCIDVTSIFDNHGLIMSCEPILFGGREELWPSGKRGLVLIHDHAKQNLSFTDTPPYKVLSQYNRSVSFSVIVS</sequence>
<organism evidence="1 2">
    <name type="scientific">Heterorhabditis bacteriophora</name>
    <name type="common">Entomopathogenic nematode worm</name>
    <dbReference type="NCBI Taxonomy" id="37862"/>
    <lineage>
        <taxon>Eukaryota</taxon>
        <taxon>Metazoa</taxon>
        <taxon>Ecdysozoa</taxon>
        <taxon>Nematoda</taxon>
        <taxon>Chromadorea</taxon>
        <taxon>Rhabditida</taxon>
        <taxon>Rhabditina</taxon>
        <taxon>Rhabditomorpha</taxon>
        <taxon>Strongyloidea</taxon>
        <taxon>Heterorhabditidae</taxon>
        <taxon>Heterorhabditis</taxon>
    </lineage>
</organism>
<reference evidence="2" key="1">
    <citation type="submission" date="2016-11" db="UniProtKB">
        <authorList>
            <consortium name="WormBaseParasite"/>
        </authorList>
    </citation>
    <scope>IDENTIFICATION</scope>
</reference>
<accession>A0A1I7XRX9</accession>
<keyword evidence="1" id="KW-1185">Reference proteome</keyword>
<dbReference type="Proteomes" id="UP000095283">
    <property type="component" value="Unplaced"/>
</dbReference>
<name>A0A1I7XRX9_HETBA</name>
<protein>
    <submittedName>
        <fullName evidence="2">CN hydrolase domain-containing protein</fullName>
    </submittedName>
</protein>
<dbReference type="WBParaSite" id="Hba_20497">
    <property type="protein sequence ID" value="Hba_20497"/>
    <property type="gene ID" value="Hba_20497"/>
</dbReference>
<evidence type="ECO:0000313" key="2">
    <source>
        <dbReference type="WBParaSite" id="Hba_20497"/>
    </source>
</evidence>
<evidence type="ECO:0000313" key="1">
    <source>
        <dbReference type="Proteomes" id="UP000095283"/>
    </source>
</evidence>